<feature type="chain" id="PRO_5037019584" description="DUF3108 domain-containing protein" evidence="1">
    <location>
        <begin position="23"/>
        <end position="238"/>
    </location>
</feature>
<evidence type="ECO:0000259" key="2">
    <source>
        <dbReference type="Pfam" id="PF21347"/>
    </source>
</evidence>
<evidence type="ECO:0000313" key="4">
    <source>
        <dbReference type="Proteomes" id="UP000603640"/>
    </source>
</evidence>
<dbReference type="EMBL" id="JACRVF010000007">
    <property type="protein sequence ID" value="MBC5994948.1"/>
    <property type="molecule type" value="Genomic_DNA"/>
</dbReference>
<dbReference type="Gene3D" id="2.40.360.20">
    <property type="match status" value="1"/>
</dbReference>
<evidence type="ECO:0000313" key="3">
    <source>
        <dbReference type="EMBL" id="MBC5994948.1"/>
    </source>
</evidence>
<gene>
    <name evidence="3" type="ORF">H8S84_19035</name>
</gene>
<evidence type="ECO:0000256" key="1">
    <source>
        <dbReference type="SAM" id="SignalP"/>
    </source>
</evidence>
<feature type="signal peptide" evidence="1">
    <location>
        <begin position="1"/>
        <end position="22"/>
    </location>
</feature>
<sequence>MKNLVNCLLILLIAVLALPAKAQNCNEYMLLSNNAQYEILTYNNKDKLESRATYHVKNVNRNNGKVEATIQTKIYDNKDKPVSEGEFTVGCDGGNISMDMRSMMNPGMMEAYKNMEVSMEGDKMLYPGSLKAGQKLEDGTMTITVKDSGSGQTMSTMAMKITDRTVEGKESIKVPAGTYDSYKISQNTEMENRAMGMKMPGMRIQTIEYYVPNIGMVRSESYRNGKLMSYSVLNKVSK</sequence>
<keyword evidence="4" id="KW-1185">Reference proteome</keyword>
<proteinExistence type="predicted"/>
<dbReference type="AlphaFoldDB" id="A0A923N8V3"/>
<dbReference type="RefSeq" id="WP_187068971.1">
    <property type="nucleotide sequence ID" value="NZ_JACRVF010000007.1"/>
</dbReference>
<comment type="caution">
    <text evidence="3">The sequence shown here is derived from an EMBL/GenBank/DDBJ whole genome shotgun (WGS) entry which is preliminary data.</text>
</comment>
<protein>
    <recommendedName>
        <fullName evidence="2">DUF3108 domain-containing protein</fullName>
    </recommendedName>
</protein>
<dbReference type="Proteomes" id="UP000603640">
    <property type="component" value="Unassembled WGS sequence"/>
</dbReference>
<accession>A0A923N8V3</accession>
<dbReference type="Pfam" id="PF21347">
    <property type="entry name" value="DUF3108_like"/>
    <property type="match status" value="1"/>
</dbReference>
<feature type="domain" description="DUF3108" evidence="2">
    <location>
        <begin position="36"/>
        <end position="233"/>
    </location>
</feature>
<organism evidence="3 4">
    <name type="scientific">Pontibacter cellulosilyticus</name>
    <dbReference type="NCBI Taxonomy" id="1720253"/>
    <lineage>
        <taxon>Bacteria</taxon>
        <taxon>Pseudomonadati</taxon>
        <taxon>Bacteroidota</taxon>
        <taxon>Cytophagia</taxon>
        <taxon>Cytophagales</taxon>
        <taxon>Hymenobacteraceae</taxon>
        <taxon>Pontibacter</taxon>
    </lineage>
</organism>
<dbReference type="InterPro" id="IPR049279">
    <property type="entry name" value="DUF3108-like"/>
</dbReference>
<name>A0A923N8V3_9BACT</name>
<reference evidence="3" key="1">
    <citation type="submission" date="2020-08" db="EMBL/GenBank/DDBJ databases">
        <title>Pontibacter sp. SD6 16S ribosomal RNA gene Genome sequencing and assembly.</title>
        <authorList>
            <person name="Kang M."/>
        </authorList>
    </citation>
    <scope>NUCLEOTIDE SEQUENCE</scope>
    <source>
        <strain evidence="3">SD6</strain>
    </source>
</reference>
<keyword evidence="1" id="KW-0732">Signal</keyword>